<evidence type="ECO:0000256" key="1">
    <source>
        <dbReference type="SAM" id="Phobius"/>
    </source>
</evidence>
<protein>
    <recommendedName>
        <fullName evidence="4">Transmembrane protein</fullName>
    </recommendedName>
</protein>
<sequence>MKLKGKLNFKNGVEFVDLIHYSCVIASATCWWFSPILVALSVLRSFGWVKDRTAPGARVFACRPLWVVFLVDSFVL</sequence>
<evidence type="ECO:0000313" key="2">
    <source>
        <dbReference type="EMBL" id="MCH97982.1"/>
    </source>
</evidence>
<evidence type="ECO:0000313" key="3">
    <source>
        <dbReference type="Proteomes" id="UP000265520"/>
    </source>
</evidence>
<organism evidence="2 3">
    <name type="scientific">Trifolium medium</name>
    <dbReference type="NCBI Taxonomy" id="97028"/>
    <lineage>
        <taxon>Eukaryota</taxon>
        <taxon>Viridiplantae</taxon>
        <taxon>Streptophyta</taxon>
        <taxon>Embryophyta</taxon>
        <taxon>Tracheophyta</taxon>
        <taxon>Spermatophyta</taxon>
        <taxon>Magnoliopsida</taxon>
        <taxon>eudicotyledons</taxon>
        <taxon>Gunneridae</taxon>
        <taxon>Pentapetalae</taxon>
        <taxon>rosids</taxon>
        <taxon>fabids</taxon>
        <taxon>Fabales</taxon>
        <taxon>Fabaceae</taxon>
        <taxon>Papilionoideae</taxon>
        <taxon>50 kb inversion clade</taxon>
        <taxon>NPAAA clade</taxon>
        <taxon>Hologalegina</taxon>
        <taxon>IRL clade</taxon>
        <taxon>Trifolieae</taxon>
        <taxon>Trifolium</taxon>
    </lineage>
</organism>
<keyword evidence="1" id="KW-1133">Transmembrane helix</keyword>
<dbReference type="AlphaFoldDB" id="A0A392NE26"/>
<dbReference type="Proteomes" id="UP000265520">
    <property type="component" value="Unassembled WGS sequence"/>
</dbReference>
<evidence type="ECO:0008006" key="4">
    <source>
        <dbReference type="Google" id="ProtNLM"/>
    </source>
</evidence>
<proteinExistence type="predicted"/>
<reference evidence="2 3" key="1">
    <citation type="journal article" date="2018" name="Front. Plant Sci.">
        <title>Red Clover (Trifolium pratense) and Zigzag Clover (T. medium) - A Picture of Genomic Similarities and Differences.</title>
        <authorList>
            <person name="Dluhosova J."/>
            <person name="Istvanek J."/>
            <person name="Nedelnik J."/>
            <person name="Repkova J."/>
        </authorList>
    </citation>
    <scope>NUCLEOTIDE SEQUENCE [LARGE SCALE GENOMIC DNA]</scope>
    <source>
        <strain evidence="3">cv. 10/8</strain>
        <tissue evidence="2">Leaf</tissue>
    </source>
</reference>
<accession>A0A392NE26</accession>
<feature type="transmembrane region" description="Helical" evidence="1">
    <location>
        <begin position="18"/>
        <end position="43"/>
    </location>
</feature>
<comment type="caution">
    <text evidence="2">The sequence shown here is derived from an EMBL/GenBank/DDBJ whole genome shotgun (WGS) entry which is preliminary data.</text>
</comment>
<keyword evidence="3" id="KW-1185">Reference proteome</keyword>
<dbReference type="EMBL" id="LXQA010036396">
    <property type="protein sequence ID" value="MCH97982.1"/>
    <property type="molecule type" value="Genomic_DNA"/>
</dbReference>
<name>A0A392NE26_9FABA</name>
<gene>
    <name evidence="2" type="ORF">A2U01_0018981</name>
</gene>
<keyword evidence="1" id="KW-0812">Transmembrane</keyword>
<keyword evidence="1" id="KW-0472">Membrane</keyword>